<evidence type="ECO:0000313" key="7">
    <source>
        <dbReference type="EMBL" id="GAI21988.1"/>
    </source>
</evidence>
<protein>
    <recommendedName>
        <fullName evidence="8">DNA-binding response regulator</fullName>
    </recommendedName>
</protein>
<sequence>EMGIIRVLLADDHRILREGIRALIEDQEDMVVVGEAEDGQATVKMVAQLQPDVVVMDIAMPLLNGLEATRQIRRDYPLVRVLILTMHENEEYIRQVLAAGALGYVLKDAAARDLLGAIRTVNQGEAVLSPAITRLVIEDYLRWGDIRPEDATDGLTAREREILQLIAEGYTNKEIAGILSLSVKTVQSHRTNLMNKLDLHDRGELIKYAIQKKIIDIN</sequence>
<reference evidence="7" key="1">
    <citation type="journal article" date="2014" name="Front. Microbiol.">
        <title>High frequency of phylogenetically diverse reductive dehalogenase-homologous genes in deep subseafloor sedimentary metagenomes.</title>
        <authorList>
            <person name="Kawai M."/>
            <person name="Futagami T."/>
            <person name="Toyoda A."/>
            <person name="Takaki Y."/>
            <person name="Nishi S."/>
            <person name="Hori S."/>
            <person name="Arai W."/>
            <person name="Tsubouchi T."/>
            <person name="Morono Y."/>
            <person name="Uchiyama I."/>
            <person name="Ito T."/>
            <person name="Fujiyama A."/>
            <person name="Inagaki F."/>
            <person name="Takami H."/>
        </authorList>
    </citation>
    <scope>NUCLEOTIDE SEQUENCE</scope>
    <source>
        <strain evidence="7">Expedition CK06-06</strain>
    </source>
</reference>
<dbReference type="PANTHER" id="PTHR43214:SF41">
    <property type="entry name" value="NITRATE_NITRITE RESPONSE REGULATOR PROTEIN NARP"/>
    <property type="match status" value="1"/>
</dbReference>
<dbReference type="PROSITE" id="PS50110">
    <property type="entry name" value="RESPONSE_REGULATORY"/>
    <property type="match status" value="1"/>
</dbReference>
<comment type="caution">
    <text evidence="7">The sequence shown here is derived from an EMBL/GenBank/DDBJ whole genome shotgun (WGS) entry which is preliminary data.</text>
</comment>
<gene>
    <name evidence="7" type="ORF">S06H3_31480</name>
</gene>
<evidence type="ECO:0000259" key="5">
    <source>
        <dbReference type="PROSITE" id="PS50043"/>
    </source>
</evidence>
<dbReference type="CDD" id="cd17535">
    <property type="entry name" value="REC_NarL-like"/>
    <property type="match status" value="1"/>
</dbReference>
<evidence type="ECO:0000256" key="4">
    <source>
        <dbReference type="ARBA" id="ARBA00023163"/>
    </source>
</evidence>
<dbReference type="InterPro" id="IPR016032">
    <property type="entry name" value="Sig_transdc_resp-reg_C-effctor"/>
</dbReference>
<evidence type="ECO:0000256" key="2">
    <source>
        <dbReference type="ARBA" id="ARBA00023015"/>
    </source>
</evidence>
<feature type="non-terminal residue" evidence="7">
    <location>
        <position position="1"/>
    </location>
</feature>
<proteinExistence type="predicted"/>
<keyword evidence="4" id="KW-0804">Transcription</keyword>
<dbReference type="GO" id="GO:0003677">
    <property type="term" value="F:DNA binding"/>
    <property type="evidence" value="ECO:0007669"/>
    <property type="project" value="UniProtKB-KW"/>
</dbReference>
<dbReference type="Pfam" id="PF00196">
    <property type="entry name" value="GerE"/>
    <property type="match status" value="1"/>
</dbReference>
<dbReference type="Pfam" id="PF00072">
    <property type="entry name" value="Response_reg"/>
    <property type="match status" value="1"/>
</dbReference>
<keyword evidence="1" id="KW-0597">Phosphoprotein</keyword>
<dbReference type="PROSITE" id="PS00622">
    <property type="entry name" value="HTH_LUXR_1"/>
    <property type="match status" value="1"/>
</dbReference>
<keyword evidence="3" id="KW-0238">DNA-binding</keyword>
<dbReference type="PROSITE" id="PS50043">
    <property type="entry name" value="HTH_LUXR_2"/>
    <property type="match status" value="1"/>
</dbReference>
<dbReference type="PRINTS" id="PR00038">
    <property type="entry name" value="HTHLUXR"/>
</dbReference>
<dbReference type="SMART" id="SM00421">
    <property type="entry name" value="HTH_LUXR"/>
    <property type="match status" value="1"/>
</dbReference>
<dbReference type="GO" id="GO:0006355">
    <property type="term" value="P:regulation of DNA-templated transcription"/>
    <property type="evidence" value="ECO:0007669"/>
    <property type="project" value="InterPro"/>
</dbReference>
<feature type="domain" description="Response regulatory" evidence="6">
    <location>
        <begin position="6"/>
        <end position="122"/>
    </location>
</feature>
<dbReference type="PANTHER" id="PTHR43214">
    <property type="entry name" value="TWO-COMPONENT RESPONSE REGULATOR"/>
    <property type="match status" value="1"/>
</dbReference>
<organism evidence="7">
    <name type="scientific">marine sediment metagenome</name>
    <dbReference type="NCBI Taxonomy" id="412755"/>
    <lineage>
        <taxon>unclassified sequences</taxon>
        <taxon>metagenomes</taxon>
        <taxon>ecological metagenomes</taxon>
    </lineage>
</organism>
<dbReference type="Gene3D" id="3.40.50.2300">
    <property type="match status" value="1"/>
</dbReference>
<evidence type="ECO:0008006" key="8">
    <source>
        <dbReference type="Google" id="ProtNLM"/>
    </source>
</evidence>
<dbReference type="SMART" id="SM00448">
    <property type="entry name" value="REC"/>
    <property type="match status" value="1"/>
</dbReference>
<dbReference type="InterPro" id="IPR039420">
    <property type="entry name" value="WalR-like"/>
</dbReference>
<name>X1LSF2_9ZZZZ</name>
<keyword evidence="2" id="KW-0805">Transcription regulation</keyword>
<evidence type="ECO:0000256" key="1">
    <source>
        <dbReference type="ARBA" id="ARBA00022553"/>
    </source>
</evidence>
<dbReference type="EMBL" id="BARV01018646">
    <property type="protein sequence ID" value="GAI21988.1"/>
    <property type="molecule type" value="Genomic_DNA"/>
</dbReference>
<evidence type="ECO:0000259" key="6">
    <source>
        <dbReference type="PROSITE" id="PS50110"/>
    </source>
</evidence>
<dbReference type="AlphaFoldDB" id="X1LSF2"/>
<dbReference type="InterPro" id="IPR001789">
    <property type="entry name" value="Sig_transdc_resp-reg_receiver"/>
</dbReference>
<dbReference type="CDD" id="cd06170">
    <property type="entry name" value="LuxR_C_like"/>
    <property type="match status" value="1"/>
</dbReference>
<dbReference type="SUPFAM" id="SSF46894">
    <property type="entry name" value="C-terminal effector domain of the bipartite response regulators"/>
    <property type="match status" value="1"/>
</dbReference>
<dbReference type="GO" id="GO:0000160">
    <property type="term" value="P:phosphorelay signal transduction system"/>
    <property type="evidence" value="ECO:0007669"/>
    <property type="project" value="InterPro"/>
</dbReference>
<evidence type="ECO:0000256" key="3">
    <source>
        <dbReference type="ARBA" id="ARBA00023125"/>
    </source>
</evidence>
<dbReference type="SUPFAM" id="SSF52172">
    <property type="entry name" value="CheY-like"/>
    <property type="match status" value="1"/>
</dbReference>
<dbReference type="InterPro" id="IPR000792">
    <property type="entry name" value="Tscrpt_reg_LuxR_C"/>
</dbReference>
<accession>X1LSF2</accession>
<feature type="domain" description="HTH luxR-type" evidence="5">
    <location>
        <begin position="148"/>
        <end position="213"/>
    </location>
</feature>
<dbReference type="InterPro" id="IPR011006">
    <property type="entry name" value="CheY-like_superfamily"/>
</dbReference>
<dbReference type="InterPro" id="IPR058245">
    <property type="entry name" value="NreC/VraR/RcsB-like_REC"/>
</dbReference>